<protein>
    <submittedName>
        <fullName evidence="2">Kinase-like domain-containing protein</fullName>
    </submittedName>
</protein>
<keyword evidence="2" id="KW-0418">Kinase</keyword>
<keyword evidence="3" id="KW-1185">Reference proteome</keyword>
<organism evidence="2 3">
    <name type="scientific">Favolaschia claudopus</name>
    <dbReference type="NCBI Taxonomy" id="2862362"/>
    <lineage>
        <taxon>Eukaryota</taxon>
        <taxon>Fungi</taxon>
        <taxon>Dikarya</taxon>
        <taxon>Basidiomycota</taxon>
        <taxon>Agaricomycotina</taxon>
        <taxon>Agaricomycetes</taxon>
        <taxon>Agaricomycetidae</taxon>
        <taxon>Agaricales</taxon>
        <taxon>Marasmiineae</taxon>
        <taxon>Mycenaceae</taxon>
        <taxon>Favolaschia</taxon>
    </lineage>
</organism>
<dbReference type="InterPro" id="IPR011009">
    <property type="entry name" value="Kinase-like_dom_sf"/>
</dbReference>
<reference evidence="2 3" key="1">
    <citation type="journal article" date="2024" name="J Genomics">
        <title>Draft genome sequencing and assembly of Favolaschia claudopus CIRM-BRFM 2984 isolated from oak limbs.</title>
        <authorList>
            <person name="Navarro D."/>
            <person name="Drula E."/>
            <person name="Chaduli D."/>
            <person name="Cazenave R."/>
            <person name="Ahrendt S."/>
            <person name="Wang J."/>
            <person name="Lipzen A."/>
            <person name="Daum C."/>
            <person name="Barry K."/>
            <person name="Grigoriev I.V."/>
            <person name="Favel A."/>
            <person name="Rosso M.N."/>
            <person name="Martin F."/>
        </authorList>
    </citation>
    <scope>NUCLEOTIDE SEQUENCE [LARGE SCALE GENOMIC DNA]</scope>
    <source>
        <strain evidence="2 3">CIRM-BRFM 2984</strain>
    </source>
</reference>
<dbReference type="PANTHER" id="PTHR44167">
    <property type="entry name" value="OVARIAN-SPECIFIC SERINE/THREONINE-PROTEIN KINASE LOK-RELATED"/>
    <property type="match status" value="1"/>
</dbReference>
<sequence length="331" mass="37574">MDLTSIPHFEFEMPPPMKPTAAEAKAMLLVLGEIDPACTNFHLIIENAYGTVYRVHHKVLNRTLALKIVRTVQDAEGNATNTYTSEIGGGPKDFSILQAFKHPHILEIVSIFRGGTFRSTSIFTEYMAGGTLLDRLQNEYDKQRGAGPVRGLSEIRCRDIFYQLCQAMSYIHSQRIVHRNLKLENIFLTDDNFPLVKVAGFGLATRLPDDGQGFLSELRGSLDYMSPEMLRQPPPGYDCRTDSWSAAVILIEMLLLENAYVVGRIFPETETPAFRWDDLRESARLSENGFDILQKLLNPDPNLRSTLADALQHQWLVYHRPMYPNILYPQV</sequence>
<dbReference type="PANTHER" id="PTHR44167:SF24">
    <property type="entry name" value="SERINE_THREONINE-PROTEIN KINASE CHK2"/>
    <property type="match status" value="1"/>
</dbReference>
<evidence type="ECO:0000259" key="1">
    <source>
        <dbReference type="PROSITE" id="PS50011"/>
    </source>
</evidence>
<dbReference type="Proteomes" id="UP001362999">
    <property type="component" value="Unassembled WGS sequence"/>
</dbReference>
<evidence type="ECO:0000313" key="2">
    <source>
        <dbReference type="EMBL" id="KAK7018870.1"/>
    </source>
</evidence>
<dbReference type="InterPro" id="IPR000719">
    <property type="entry name" value="Prot_kinase_dom"/>
</dbReference>
<gene>
    <name evidence="2" type="ORF">R3P38DRAFT_1276386</name>
</gene>
<dbReference type="Gene3D" id="1.10.510.10">
    <property type="entry name" value="Transferase(Phosphotransferase) domain 1"/>
    <property type="match status" value="1"/>
</dbReference>
<dbReference type="GO" id="GO:0005524">
    <property type="term" value="F:ATP binding"/>
    <property type="evidence" value="ECO:0007669"/>
    <property type="project" value="InterPro"/>
</dbReference>
<feature type="domain" description="Protein kinase" evidence="1">
    <location>
        <begin position="38"/>
        <end position="316"/>
    </location>
</feature>
<dbReference type="SUPFAM" id="SSF56112">
    <property type="entry name" value="Protein kinase-like (PK-like)"/>
    <property type="match status" value="1"/>
</dbReference>
<comment type="caution">
    <text evidence="2">The sequence shown here is derived from an EMBL/GenBank/DDBJ whole genome shotgun (WGS) entry which is preliminary data.</text>
</comment>
<dbReference type="PROSITE" id="PS50011">
    <property type="entry name" value="PROTEIN_KINASE_DOM"/>
    <property type="match status" value="1"/>
</dbReference>
<accession>A0AAW0B1B5</accession>
<proteinExistence type="predicted"/>
<keyword evidence="2" id="KW-0808">Transferase</keyword>
<dbReference type="EMBL" id="JAWWNJ010000045">
    <property type="protein sequence ID" value="KAK7018870.1"/>
    <property type="molecule type" value="Genomic_DNA"/>
</dbReference>
<evidence type="ECO:0000313" key="3">
    <source>
        <dbReference type="Proteomes" id="UP001362999"/>
    </source>
</evidence>
<dbReference type="GO" id="GO:0004672">
    <property type="term" value="F:protein kinase activity"/>
    <property type="evidence" value="ECO:0007669"/>
    <property type="project" value="InterPro"/>
</dbReference>
<name>A0AAW0B1B5_9AGAR</name>
<dbReference type="AlphaFoldDB" id="A0AAW0B1B5"/>
<dbReference type="Pfam" id="PF00069">
    <property type="entry name" value="Pkinase"/>
    <property type="match status" value="1"/>
</dbReference>